<protein>
    <submittedName>
        <fullName evidence="5">MoxR family ATPase</fullName>
    </submittedName>
</protein>
<dbReference type="AlphaFoldDB" id="A0A975IUF4"/>
<evidence type="ECO:0000256" key="1">
    <source>
        <dbReference type="ARBA" id="ARBA00022741"/>
    </source>
</evidence>
<accession>A0A975IUF4</accession>
<dbReference type="EMBL" id="CP073078">
    <property type="protein sequence ID" value="QUD86191.1"/>
    <property type="molecule type" value="Genomic_DNA"/>
</dbReference>
<proteinExistence type="inferred from homology"/>
<evidence type="ECO:0000259" key="4">
    <source>
        <dbReference type="SMART" id="SM00382"/>
    </source>
</evidence>
<dbReference type="Gene3D" id="1.10.8.80">
    <property type="entry name" value="Magnesium chelatase subunit I, C-Terminal domain"/>
    <property type="match status" value="1"/>
</dbReference>
<organism evidence="5 6">
    <name type="scientific">Phenylobacterium montanum</name>
    <dbReference type="NCBI Taxonomy" id="2823693"/>
    <lineage>
        <taxon>Bacteria</taxon>
        <taxon>Pseudomonadati</taxon>
        <taxon>Pseudomonadota</taxon>
        <taxon>Alphaproteobacteria</taxon>
        <taxon>Caulobacterales</taxon>
        <taxon>Caulobacteraceae</taxon>
        <taxon>Phenylobacterium</taxon>
    </lineage>
</organism>
<sequence>MNLSEVKDLAQKIRAEIGKGVVGQADTIELMLTALFSGGHVLLEGPPGTAKTFIAQCFARAVNLQFGRIQFTPDLMPGDIVGSNLFNFQASTFALVKGPIFCELLLADEINRTPPKTQAALLEAMQERTVTLDGVSHALSARFTVVATQNPLEHQGAYPLPEAQLDRFLFKHDLGYPSLEEERAIVSSHGSGAEKKRDPASFGVGPVADAATIAAAVEAVAQVRLNEAITGYVVALVRATRESPDFSAGASPRCSAMLAVAARARATLDGRDYVIPDDIKALALPALRHRVILSPAAEIDGRKVDDAVRRIIDQVEAPR</sequence>
<dbReference type="PANTHER" id="PTHR42759">
    <property type="entry name" value="MOXR FAMILY PROTEIN"/>
    <property type="match status" value="1"/>
</dbReference>
<dbReference type="InterPro" id="IPR050764">
    <property type="entry name" value="CbbQ/NirQ/NorQ/GpvN"/>
</dbReference>
<dbReference type="PANTHER" id="PTHR42759:SF1">
    <property type="entry name" value="MAGNESIUM-CHELATASE SUBUNIT CHLD"/>
    <property type="match status" value="1"/>
</dbReference>
<dbReference type="InterPro" id="IPR011703">
    <property type="entry name" value="ATPase_AAA-3"/>
</dbReference>
<dbReference type="Pfam" id="PF17863">
    <property type="entry name" value="AAA_lid_2"/>
    <property type="match status" value="1"/>
</dbReference>
<dbReference type="InterPro" id="IPR003593">
    <property type="entry name" value="AAA+_ATPase"/>
</dbReference>
<evidence type="ECO:0000256" key="3">
    <source>
        <dbReference type="ARBA" id="ARBA00061607"/>
    </source>
</evidence>
<evidence type="ECO:0000313" key="6">
    <source>
        <dbReference type="Proteomes" id="UP000676409"/>
    </source>
</evidence>
<evidence type="ECO:0000313" key="5">
    <source>
        <dbReference type="EMBL" id="QUD86191.1"/>
    </source>
</evidence>
<dbReference type="PIRSF" id="PIRSF002849">
    <property type="entry name" value="AAA_ATPase_chaperone_MoxR_prd"/>
    <property type="match status" value="1"/>
</dbReference>
<dbReference type="Gene3D" id="3.40.50.300">
    <property type="entry name" value="P-loop containing nucleotide triphosphate hydrolases"/>
    <property type="match status" value="1"/>
</dbReference>
<evidence type="ECO:0000256" key="2">
    <source>
        <dbReference type="ARBA" id="ARBA00022840"/>
    </source>
</evidence>
<keyword evidence="1" id="KW-0547">Nucleotide-binding</keyword>
<dbReference type="SUPFAM" id="SSF52540">
    <property type="entry name" value="P-loop containing nucleoside triphosphate hydrolases"/>
    <property type="match status" value="1"/>
</dbReference>
<dbReference type="SMART" id="SM00382">
    <property type="entry name" value="AAA"/>
    <property type="match status" value="1"/>
</dbReference>
<dbReference type="GO" id="GO:0016887">
    <property type="term" value="F:ATP hydrolysis activity"/>
    <property type="evidence" value="ECO:0007669"/>
    <property type="project" value="InterPro"/>
</dbReference>
<dbReference type="Pfam" id="PF07726">
    <property type="entry name" value="AAA_3"/>
    <property type="match status" value="1"/>
</dbReference>
<dbReference type="FunFam" id="3.40.50.300:FF:000640">
    <property type="entry name" value="MoxR family ATPase"/>
    <property type="match status" value="1"/>
</dbReference>
<comment type="similarity">
    <text evidence="3">Belongs to the MoxR family.</text>
</comment>
<dbReference type="Proteomes" id="UP000676409">
    <property type="component" value="Chromosome"/>
</dbReference>
<dbReference type="CDD" id="cd00009">
    <property type="entry name" value="AAA"/>
    <property type="match status" value="1"/>
</dbReference>
<keyword evidence="6" id="KW-1185">Reference proteome</keyword>
<dbReference type="RefSeq" id="WP_211936243.1">
    <property type="nucleotide sequence ID" value="NZ_CP073078.1"/>
</dbReference>
<dbReference type="InterPro" id="IPR027417">
    <property type="entry name" value="P-loop_NTPase"/>
</dbReference>
<name>A0A975IUF4_9CAUL</name>
<dbReference type="KEGG" id="caul:KCG34_13890"/>
<reference evidence="5" key="1">
    <citation type="submission" date="2021-04" db="EMBL/GenBank/DDBJ databases">
        <title>The complete genome sequence of Caulobacter sp. S6.</title>
        <authorList>
            <person name="Tang Y."/>
            <person name="Ouyang W."/>
            <person name="Liu Q."/>
            <person name="Huang B."/>
            <person name="Guo Z."/>
            <person name="Lei P."/>
        </authorList>
    </citation>
    <scope>NUCLEOTIDE SEQUENCE</scope>
    <source>
        <strain evidence="5">S6</strain>
    </source>
</reference>
<dbReference type="InterPro" id="IPR041628">
    <property type="entry name" value="ChlI/MoxR_AAA_lid"/>
</dbReference>
<gene>
    <name evidence="5" type="ORF">KCG34_13890</name>
</gene>
<feature type="domain" description="AAA+ ATPase" evidence="4">
    <location>
        <begin position="37"/>
        <end position="178"/>
    </location>
</feature>
<keyword evidence="2" id="KW-0067">ATP-binding</keyword>
<dbReference type="GO" id="GO:0005524">
    <property type="term" value="F:ATP binding"/>
    <property type="evidence" value="ECO:0007669"/>
    <property type="project" value="UniProtKB-KW"/>
</dbReference>